<dbReference type="PANTHER" id="PTHR47271:SF2">
    <property type="entry name" value="ARGININE DEIMINASE"/>
    <property type="match status" value="1"/>
</dbReference>
<dbReference type="PRINTS" id="PR01466">
    <property type="entry name" value="ARGDEIMINASE"/>
</dbReference>
<keyword evidence="4" id="KW-0378">Hydrolase</keyword>
<reference evidence="7 8" key="1">
    <citation type="submission" date="2020-02" db="EMBL/GenBank/DDBJ databases">
        <authorList>
            <person name="Zhang X.-Y."/>
        </authorList>
    </citation>
    <scope>NUCLEOTIDE SEQUENCE [LARGE SCALE GENOMIC DNA]</scope>
    <source>
        <strain evidence="7 8">C33</strain>
    </source>
</reference>
<evidence type="ECO:0000256" key="2">
    <source>
        <dbReference type="ARBA" id="ARBA00010206"/>
    </source>
</evidence>
<keyword evidence="8" id="KW-1185">Reference proteome</keyword>
<comment type="similarity">
    <text evidence="2">Belongs to the arginine deiminase family.</text>
</comment>
<dbReference type="Pfam" id="PF02274">
    <property type="entry name" value="ADI"/>
    <property type="match status" value="1"/>
</dbReference>
<evidence type="ECO:0000313" key="8">
    <source>
        <dbReference type="Proteomes" id="UP000484885"/>
    </source>
</evidence>
<dbReference type="PANTHER" id="PTHR47271">
    <property type="entry name" value="ARGININE DEIMINASE"/>
    <property type="match status" value="1"/>
</dbReference>
<comment type="catalytic activity">
    <reaction evidence="5">
        <text>L-arginine + H2O = L-citrulline + NH4(+)</text>
        <dbReference type="Rhea" id="RHEA:19597"/>
        <dbReference type="ChEBI" id="CHEBI:15377"/>
        <dbReference type="ChEBI" id="CHEBI:28938"/>
        <dbReference type="ChEBI" id="CHEBI:32682"/>
        <dbReference type="ChEBI" id="CHEBI:57743"/>
        <dbReference type="EC" id="3.5.3.6"/>
    </reaction>
</comment>
<feature type="active site" description="Amidino-cysteine intermediate" evidence="6">
    <location>
        <position position="404"/>
    </location>
</feature>
<comment type="caution">
    <text evidence="7">The sequence shown here is derived from an EMBL/GenBank/DDBJ whole genome shotgun (WGS) entry which is preliminary data.</text>
</comment>
<dbReference type="Gene3D" id="3.75.10.10">
    <property type="entry name" value="L-arginine/glycine Amidinotransferase, Chain A"/>
    <property type="match status" value="1"/>
</dbReference>
<dbReference type="GO" id="GO:0016990">
    <property type="term" value="F:arginine deiminase activity"/>
    <property type="evidence" value="ECO:0007669"/>
    <property type="project" value="UniProtKB-EC"/>
</dbReference>
<evidence type="ECO:0000256" key="1">
    <source>
        <dbReference type="ARBA" id="ARBA00005213"/>
    </source>
</evidence>
<dbReference type="Proteomes" id="UP000484885">
    <property type="component" value="Unassembled WGS sequence"/>
</dbReference>
<gene>
    <name evidence="7" type="ORF">G3I74_02550</name>
</gene>
<comment type="pathway">
    <text evidence="1">Amino-acid degradation; L-arginine degradation via ADI pathway; carbamoyl phosphate from L-arginine: step 1/2.</text>
</comment>
<organism evidence="7 8">
    <name type="scientific">Wenzhouxiangella limi</name>
    <dbReference type="NCBI Taxonomy" id="2707351"/>
    <lineage>
        <taxon>Bacteria</taxon>
        <taxon>Pseudomonadati</taxon>
        <taxon>Pseudomonadota</taxon>
        <taxon>Gammaproteobacteria</taxon>
        <taxon>Chromatiales</taxon>
        <taxon>Wenzhouxiangellaceae</taxon>
        <taxon>Wenzhouxiangella</taxon>
    </lineage>
</organism>
<dbReference type="SUPFAM" id="SSF55909">
    <property type="entry name" value="Pentein"/>
    <property type="match status" value="1"/>
</dbReference>
<evidence type="ECO:0000256" key="6">
    <source>
        <dbReference type="PIRSR" id="PIRSR006356-1"/>
    </source>
</evidence>
<dbReference type="EC" id="3.5.3.6" evidence="3"/>
<name>A0A845USS4_9GAMM</name>
<evidence type="ECO:0000313" key="7">
    <source>
        <dbReference type="EMBL" id="NDY94607.1"/>
    </source>
</evidence>
<dbReference type="AlphaFoldDB" id="A0A845USS4"/>
<dbReference type="RefSeq" id="WP_164209982.1">
    <property type="nucleotide sequence ID" value="NZ_JAAGSC010000031.1"/>
</dbReference>
<evidence type="ECO:0000256" key="3">
    <source>
        <dbReference type="ARBA" id="ARBA00012171"/>
    </source>
</evidence>
<evidence type="ECO:0000256" key="5">
    <source>
        <dbReference type="ARBA" id="ARBA00049429"/>
    </source>
</evidence>
<dbReference type="GO" id="GO:0019546">
    <property type="term" value="P:L-arginine deiminase pathway"/>
    <property type="evidence" value="ECO:0007669"/>
    <property type="project" value="TreeGrafter"/>
</dbReference>
<accession>A0A845USS4</accession>
<sequence>MTIQIGLDSEIGSLQTVVVHTPGREMENMTPDTASEVLYDDILSLRLALAEHRQLTGVLEQFAQVLELKDLLSEVLEVDQVRGALVNGLCQLYHCPELIDELIEYESAQLASRLIEGTPKRAVSLEKYLDPSRYAIPPLPNTFFTRDATMCLNDKVIIGSMAYKARMAEALLLKAVFKYHPEICSDGFYFDGTELRDSEVTIEGGDLLVIRRDLVVIGYSERTSVSGVDQLMRAIAARGPVRNFIVVEIPKTRATIHLDMIFTMVDRDKCVVFPPLITGQHRSRAFHCRFDDADRAEIREFDGVLPALRALGVDLSPISCGGEDEFEQQREQWASGANFFAFGPGRILGYAHNERTLEALTRADFNVARAGEITGGGRSLSPQERVVVTIDGAELSRGGGGCRCMTMPLARQPLAIA</sequence>
<dbReference type="InterPro" id="IPR003876">
    <property type="entry name" value="Arg_deiminase"/>
</dbReference>
<evidence type="ECO:0000256" key="4">
    <source>
        <dbReference type="ARBA" id="ARBA00022801"/>
    </source>
</evidence>
<dbReference type="PIRSF" id="PIRSF006356">
    <property type="entry name" value="Arg_deiminase"/>
    <property type="match status" value="1"/>
</dbReference>
<protein>
    <recommendedName>
        <fullName evidence="3">arginine deiminase</fullName>
        <ecNumber evidence="3">3.5.3.6</ecNumber>
    </recommendedName>
</protein>
<proteinExistence type="inferred from homology"/>
<dbReference type="Gene3D" id="1.10.3930.10">
    <property type="entry name" value="Arginine deiminase"/>
    <property type="match status" value="1"/>
</dbReference>
<dbReference type="EMBL" id="JAAGSC010000031">
    <property type="protein sequence ID" value="NDY94607.1"/>
    <property type="molecule type" value="Genomic_DNA"/>
</dbReference>